<evidence type="ECO:0000313" key="3">
    <source>
        <dbReference type="Proteomes" id="UP000241890"/>
    </source>
</evidence>
<feature type="signal peptide" evidence="1">
    <location>
        <begin position="1"/>
        <end position="22"/>
    </location>
</feature>
<keyword evidence="3" id="KW-1185">Reference proteome</keyword>
<feature type="chain" id="PRO_5015349378" evidence="1">
    <location>
        <begin position="23"/>
        <end position="484"/>
    </location>
</feature>
<sequence>MVRLKYVAAGLIAGLAWWQAQASQTDSHVPTKLNMTAMMEDSEDDFAEIEEDLNDDEYNFEGRDLAAKPTRAEIIEWRKKLFEKYSSNCNLMKTKAARKKCKREARMLARQEARAAASGALELAASSVPTDAYGFYMAPTDSLGDLIFNNPKAYCRKIYEEASEGASLSLLTKCSNELSLAGHLEPVASDDESFSVMNDVCYDLNEVVCRMTPGCAYNNGECFGIVTNEHCDGYTTRATCNQEATNACVWYKATGETSKRCHLRYQYCGNYGAEECVETDGCMWFNDLQNGHKAGASTSSNRGRCMPDACMRLNNGQCTIQHTGGRCLWYTKAQNKAYRGKDFPGCYFSPCNNRFTKSDCRSASNKDPIYDCVWCNRYPDTLLGCHNAKMGSAAQCWNVQANVNTQLPEPENDECIGCKGSLTIDGTCQDTKTDAATCAEKCCQSPACHCFDAGDGQTGTYTADTEAGFDVGAGSDTGGADDSS</sequence>
<proteinExistence type="predicted"/>
<dbReference type="EMBL" id="BEYU01000162">
    <property type="protein sequence ID" value="GBG33589.1"/>
    <property type="molecule type" value="Genomic_DNA"/>
</dbReference>
<name>A0A2R5GTD5_9STRA</name>
<accession>A0A2R5GTD5</accession>
<dbReference type="InParanoid" id="A0A2R5GTD5"/>
<reference evidence="2 3" key="1">
    <citation type="submission" date="2017-12" db="EMBL/GenBank/DDBJ databases">
        <title>Sequencing, de novo assembly and annotation of complete genome of a new Thraustochytrid species, strain FCC1311.</title>
        <authorList>
            <person name="Sedici K."/>
            <person name="Godart F."/>
            <person name="Aiese Cigliano R."/>
            <person name="Sanseverino W."/>
            <person name="Barakat M."/>
            <person name="Ortet P."/>
            <person name="Marechal E."/>
            <person name="Cagnac O."/>
            <person name="Amato A."/>
        </authorList>
    </citation>
    <scope>NUCLEOTIDE SEQUENCE [LARGE SCALE GENOMIC DNA]</scope>
</reference>
<organism evidence="2 3">
    <name type="scientific">Hondaea fermentalgiana</name>
    <dbReference type="NCBI Taxonomy" id="2315210"/>
    <lineage>
        <taxon>Eukaryota</taxon>
        <taxon>Sar</taxon>
        <taxon>Stramenopiles</taxon>
        <taxon>Bigyra</taxon>
        <taxon>Labyrinthulomycetes</taxon>
        <taxon>Thraustochytrida</taxon>
        <taxon>Thraustochytriidae</taxon>
        <taxon>Hondaea</taxon>
    </lineage>
</organism>
<gene>
    <name evidence="2" type="ORF">FCC1311_098122</name>
</gene>
<dbReference type="Proteomes" id="UP000241890">
    <property type="component" value="Unassembled WGS sequence"/>
</dbReference>
<evidence type="ECO:0000313" key="2">
    <source>
        <dbReference type="EMBL" id="GBG33589.1"/>
    </source>
</evidence>
<keyword evidence="1" id="KW-0732">Signal</keyword>
<evidence type="ECO:0000256" key="1">
    <source>
        <dbReference type="SAM" id="SignalP"/>
    </source>
</evidence>
<dbReference type="AlphaFoldDB" id="A0A2R5GTD5"/>
<protein>
    <submittedName>
        <fullName evidence="2">Uncharacterized protein</fullName>
    </submittedName>
</protein>
<comment type="caution">
    <text evidence="2">The sequence shown here is derived from an EMBL/GenBank/DDBJ whole genome shotgun (WGS) entry which is preliminary data.</text>
</comment>